<dbReference type="InterPro" id="IPR003423">
    <property type="entry name" value="OMP_efflux"/>
</dbReference>
<comment type="caution">
    <text evidence="11">The sequence shown here is derived from an EMBL/GenBank/DDBJ whole genome shotgun (WGS) entry which is preliminary data.</text>
</comment>
<dbReference type="Pfam" id="PF02321">
    <property type="entry name" value="OEP"/>
    <property type="match status" value="2"/>
</dbReference>
<dbReference type="SUPFAM" id="SSF56954">
    <property type="entry name" value="Outer membrane efflux proteins (OEP)"/>
    <property type="match status" value="1"/>
</dbReference>
<sequence>MRTRPIHQVVQAMLSLSLAACALPPAAGPVPGDALPNWVNARNAQADPKAPAIEFHSDRWWTQVNDPALSALIEAALKDSAGARAAAARTAAAAAQLGIQKADELPSLGFRGEFNRQELSKNYYVPPQFGGRPLDIGQTTFNASWNLDLWGQQRKAIEAALGELKATQAEQALVSLQLSTQIARAYVQLRYAKTEIAELQRMVDLQAQLVSLQQTRLDLGLDNGNGLDQARDGQAQTQQQLAQAEGLQARLLAALDSLVGDPAITQAALKELQPGLPAPLLNYSSQQPIALSLLTRRPDLVGERFRVEAAAAEVDAQRLALLPNINLQAYLGTQAIGFNKLTQADSKVALLGGVVQFPIFDAGKIRFATEAKRAQFEAMKAHYESSITNAAQEVITEVLMLEQYKAEATKLDDRSNSLKRIMDRAQQRRTLGLDSAMPAIQSELAYRAQTLRGLELQLKSLGNQIDLVNALGGGFQMNNIQGDAS</sequence>
<protein>
    <submittedName>
        <fullName evidence="11">Efflux transporter outer membrane subunit</fullName>
    </submittedName>
</protein>
<organism evidence="11 12">
    <name type="scientific">Limnobacter humi</name>
    <dbReference type="NCBI Taxonomy" id="1778671"/>
    <lineage>
        <taxon>Bacteria</taxon>
        <taxon>Pseudomonadati</taxon>
        <taxon>Pseudomonadota</taxon>
        <taxon>Betaproteobacteria</taxon>
        <taxon>Burkholderiales</taxon>
        <taxon>Burkholderiaceae</taxon>
        <taxon>Limnobacter</taxon>
    </lineage>
</organism>
<dbReference type="Gene3D" id="1.20.1600.10">
    <property type="entry name" value="Outer membrane efflux proteins (OEP)"/>
    <property type="match status" value="1"/>
</dbReference>
<evidence type="ECO:0000256" key="3">
    <source>
        <dbReference type="ARBA" id="ARBA00022452"/>
    </source>
</evidence>
<evidence type="ECO:0000256" key="5">
    <source>
        <dbReference type="ARBA" id="ARBA00022729"/>
    </source>
</evidence>
<evidence type="ECO:0000256" key="1">
    <source>
        <dbReference type="ARBA" id="ARBA00004370"/>
    </source>
</evidence>
<dbReference type="NCBIfam" id="TIGR01845">
    <property type="entry name" value="outer_NodT"/>
    <property type="match status" value="1"/>
</dbReference>
<keyword evidence="6 9" id="KW-0472">Membrane</keyword>
<dbReference type="EMBL" id="JANIGO010000001">
    <property type="protein sequence ID" value="MCQ8894955.1"/>
    <property type="molecule type" value="Genomic_DNA"/>
</dbReference>
<comment type="subcellular location">
    <subcellularLocation>
        <location evidence="9">Cell membrane</location>
        <topology evidence="9">Lipid-anchor</topology>
    </subcellularLocation>
    <subcellularLocation>
        <location evidence="1">Membrane</location>
    </subcellularLocation>
</comment>
<keyword evidence="5 9" id="KW-0732">Signal</keyword>
<evidence type="ECO:0000256" key="2">
    <source>
        <dbReference type="ARBA" id="ARBA00007613"/>
    </source>
</evidence>
<evidence type="ECO:0000256" key="10">
    <source>
        <dbReference type="SAM" id="Coils"/>
    </source>
</evidence>
<evidence type="ECO:0000313" key="12">
    <source>
        <dbReference type="Proteomes" id="UP001204142"/>
    </source>
</evidence>
<evidence type="ECO:0000256" key="4">
    <source>
        <dbReference type="ARBA" id="ARBA00022692"/>
    </source>
</evidence>
<accession>A0ABT1WBS8</accession>
<evidence type="ECO:0000256" key="8">
    <source>
        <dbReference type="ARBA" id="ARBA00023288"/>
    </source>
</evidence>
<feature type="chain" id="PRO_5045013748" evidence="9">
    <location>
        <begin position="23"/>
        <end position="485"/>
    </location>
</feature>
<evidence type="ECO:0000256" key="9">
    <source>
        <dbReference type="RuleBase" id="RU362097"/>
    </source>
</evidence>
<gene>
    <name evidence="11" type="ORF">NQT62_00695</name>
</gene>
<evidence type="ECO:0000313" key="11">
    <source>
        <dbReference type="EMBL" id="MCQ8894955.1"/>
    </source>
</evidence>
<evidence type="ECO:0000256" key="7">
    <source>
        <dbReference type="ARBA" id="ARBA00023139"/>
    </source>
</evidence>
<dbReference type="PANTHER" id="PTHR30203:SF20">
    <property type="entry name" value="MULTIDRUG RESISTANCE OUTER MEMBRANE PROTEIN MDTP-RELATED"/>
    <property type="match status" value="1"/>
</dbReference>
<feature type="coiled-coil region" evidence="10">
    <location>
        <begin position="401"/>
        <end position="428"/>
    </location>
</feature>
<dbReference type="RefSeq" id="WP_256762605.1">
    <property type="nucleotide sequence ID" value="NZ_JANIGO010000001.1"/>
</dbReference>
<keyword evidence="4 9" id="KW-0812">Transmembrane</keyword>
<dbReference type="PANTHER" id="PTHR30203">
    <property type="entry name" value="OUTER MEMBRANE CATION EFFLUX PROTEIN"/>
    <property type="match status" value="1"/>
</dbReference>
<reference evidence="11 12" key="1">
    <citation type="submission" date="2022-07" db="EMBL/GenBank/DDBJ databases">
        <authorList>
            <person name="Xamxidin M."/>
            <person name="Wu M."/>
        </authorList>
    </citation>
    <scope>NUCLEOTIDE SEQUENCE [LARGE SCALE GENOMIC DNA]</scope>
    <source>
        <strain evidence="11 12">NBRC 111650</strain>
    </source>
</reference>
<dbReference type="Proteomes" id="UP001204142">
    <property type="component" value="Unassembled WGS sequence"/>
</dbReference>
<keyword evidence="10" id="KW-0175">Coiled coil</keyword>
<name>A0ABT1WBS8_9BURK</name>
<keyword evidence="12" id="KW-1185">Reference proteome</keyword>
<keyword evidence="8 9" id="KW-0449">Lipoprotein</keyword>
<comment type="similarity">
    <text evidence="2 9">Belongs to the outer membrane factor (OMF) (TC 1.B.17) family.</text>
</comment>
<feature type="signal peptide" evidence="9">
    <location>
        <begin position="1"/>
        <end position="22"/>
    </location>
</feature>
<dbReference type="InterPro" id="IPR010131">
    <property type="entry name" value="MdtP/NodT-like"/>
</dbReference>
<dbReference type="Gene3D" id="2.20.200.10">
    <property type="entry name" value="Outer membrane efflux proteins (OEP)"/>
    <property type="match status" value="1"/>
</dbReference>
<dbReference type="PROSITE" id="PS51257">
    <property type="entry name" value="PROKAR_LIPOPROTEIN"/>
    <property type="match status" value="1"/>
</dbReference>
<keyword evidence="3 9" id="KW-1134">Transmembrane beta strand</keyword>
<keyword evidence="7 9" id="KW-0564">Palmitate</keyword>
<evidence type="ECO:0000256" key="6">
    <source>
        <dbReference type="ARBA" id="ARBA00023136"/>
    </source>
</evidence>
<proteinExistence type="inferred from homology"/>